<dbReference type="SUPFAM" id="SSF51735">
    <property type="entry name" value="NAD(P)-binding Rossmann-fold domains"/>
    <property type="match status" value="1"/>
</dbReference>
<dbReference type="InterPro" id="IPR002364">
    <property type="entry name" value="Quin_OxRdtase/zeta-crystal_CS"/>
</dbReference>
<keyword evidence="1" id="KW-0521">NADP</keyword>
<name>A0A1Y1WMM8_9FUNG</name>
<organism evidence="6 7">
    <name type="scientific">Linderina pennispora</name>
    <dbReference type="NCBI Taxonomy" id="61395"/>
    <lineage>
        <taxon>Eukaryota</taxon>
        <taxon>Fungi</taxon>
        <taxon>Fungi incertae sedis</taxon>
        <taxon>Zoopagomycota</taxon>
        <taxon>Kickxellomycotina</taxon>
        <taxon>Kickxellomycetes</taxon>
        <taxon>Kickxellales</taxon>
        <taxon>Kickxellaceae</taxon>
        <taxon>Linderina</taxon>
    </lineage>
</organism>
<dbReference type="InterPro" id="IPR036291">
    <property type="entry name" value="NAD(P)-bd_dom_sf"/>
</dbReference>
<dbReference type="GO" id="GO:0008270">
    <property type="term" value="F:zinc ion binding"/>
    <property type="evidence" value="ECO:0007669"/>
    <property type="project" value="InterPro"/>
</dbReference>
<evidence type="ECO:0000313" key="6">
    <source>
        <dbReference type="EMBL" id="ORX74568.1"/>
    </source>
</evidence>
<dbReference type="InterPro" id="IPR013154">
    <property type="entry name" value="ADH-like_N"/>
</dbReference>
<dbReference type="GO" id="GO:0035925">
    <property type="term" value="F:mRNA 3'-UTR AU-rich region binding"/>
    <property type="evidence" value="ECO:0007669"/>
    <property type="project" value="TreeGrafter"/>
</dbReference>
<proteinExistence type="predicted"/>
<dbReference type="GO" id="GO:0003960">
    <property type="term" value="F:quinone reductase (NADPH) activity"/>
    <property type="evidence" value="ECO:0007669"/>
    <property type="project" value="InterPro"/>
</dbReference>
<dbReference type="STRING" id="61395.A0A1Y1WMM8"/>
<dbReference type="SUPFAM" id="SSF50129">
    <property type="entry name" value="GroES-like"/>
    <property type="match status" value="1"/>
</dbReference>
<dbReference type="Gene3D" id="3.90.180.10">
    <property type="entry name" value="Medium-chain alcohol dehydrogenases, catalytic domain"/>
    <property type="match status" value="1"/>
</dbReference>
<dbReference type="EMBL" id="MCFD01000001">
    <property type="protein sequence ID" value="ORX74568.1"/>
    <property type="molecule type" value="Genomic_DNA"/>
</dbReference>
<dbReference type="OrthoDB" id="48317at2759"/>
<keyword evidence="2" id="KW-0560">Oxidoreductase</keyword>
<dbReference type="GO" id="GO:0005829">
    <property type="term" value="C:cytosol"/>
    <property type="evidence" value="ECO:0007669"/>
    <property type="project" value="TreeGrafter"/>
</dbReference>
<dbReference type="PANTHER" id="PTHR48106:SF13">
    <property type="entry name" value="QUINONE OXIDOREDUCTASE-RELATED"/>
    <property type="match status" value="1"/>
</dbReference>
<dbReference type="InterPro" id="IPR020843">
    <property type="entry name" value="ER"/>
</dbReference>
<dbReference type="SMART" id="SM00829">
    <property type="entry name" value="PKS_ER"/>
    <property type="match status" value="1"/>
</dbReference>
<gene>
    <name evidence="6" type="ORF">DL89DRAFT_254382</name>
</gene>
<dbReference type="FunFam" id="3.40.50.720:FF:000053">
    <property type="entry name" value="Quinone oxidoreductase 1"/>
    <property type="match status" value="1"/>
</dbReference>
<evidence type="ECO:0000259" key="5">
    <source>
        <dbReference type="SMART" id="SM00829"/>
    </source>
</evidence>
<evidence type="ECO:0000256" key="1">
    <source>
        <dbReference type="ARBA" id="ARBA00022857"/>
    </source>
</evidence>
<dbReference type="CDD" id="cd05286">
    <property type="entry name" value="QOR2"/>
    <property type="match status" value="1"/>
</dbReference>
<dbReference type="InterPro" id="IPR047618">
    <property type="entry name" value="QOR-like"/>
</dbReference>
<accession>A0A1Y1WMM8</accession>
<reference evidence="6 7" key="1">
    <citation type="submission" date="2016-07" db="EMBL/GenBank/DDBJ databases">
        <title>Pervasive Adenine N6-methylation of Active Genes in Fungi.</title>
        <authorList>
            <consortium name="DOE Joint Genome Institute"/>
            <person name="Mondo S.J."/>
            <person name="Dannebaum R.O."/>
            <person name="Kuo R.C."/>
            <person name="Labutti K."/>
            <person name="Haridas S."/>
            <person name="Kuo A."/>
            <person name="Salamov A."/>
            <person name="Ahrendt S.R."/>
            <person name="Lipzen A."/>
            <person name="Sullivan W."/>
            <person name="Andreopoulos W.B."/>
            <person name="Clum A."/>
            <person name="Lindquist E."/>
            <person name="Daum C."/>
            <person name="Ramamoorthy G.K."/>
            <person name="Gryganskyi A."/>
            <person name="Culley D."/>
            <person name="Magnuson J.K."/>
            <person name="James T.Y."/>
            <person name="O'Malley M.A."/>
            <person name="Stajich J.E."/>
            <person name="Spatafora J.W."/>
            <person name="Visel A."/>
            <person name="Grigoriev I.V."/>
        </authorList>
    </citation>
    <scope>NUCLEOTIDE SEQUENCE [LARGE SCALE GENOMIC DNA]</scope>
    <source>
        <strain evidence="6 7">ATCC 12442</strain>
    </source>
</reference>
<dbReference type="PANTHER" id="PTHR48106">
    <property type="entry name" value="QUINONE OXIDOREDUCTASE PIG3-RELATED"/>
    <property type="match status" value="1"/>
</dbReference>
<evidence type="ECO:0000256" key="4">
    <source>
        <dbReference type="ARBA" id="ARBA00070796"/>
    </source>
</evidence>
<dbReference type="Gene3D" id="3.40.50.720">
    <property type="entry name" value="NAD(P)-binding Rossmann-like Domain"/>
    <property type="match status" value="1"/>
</dbReference>
<keyword evidence="7" id="KW-1185">Reference proteome</keyword>
<dbReference type="AlphaFoldDB" id="A0A1Y1WMM8"/>
<evidence type="ECO:0000256" key="2">
    <source>
        <dbReference type="ARBA" id="ARBA00023002"/>
    </source>
</evidence>
<dbReference type="GeneID" id="63801917"/>
<dbReference type="PROSITE" id="PS01162">
    <property type="entry name" value="QOR_ZETA_CRYSTAL"/>
    <property type="match status" value="1"/>
</dbReference>
<dbReference type="Pfam" id="PF00107">
    <property type="entry name" value="ADH_zinc_N"/>
    <property type="match status" value="1"/>
</dbReference>
<dbReference type="InterPro" id="IPR011032">
    <property type="entry name" value="GroES-like_sf"/>
</dbReference>
<dbReference type="InterPro" id="IPR013149">
    <property type="entry name" value="ADH-like_C"/>
</dbReference>
<dbReference type="GO" id="GO:0070402">
    <property type="term" value="F:NADPH binding"/>
    <property type="evidence" value="ECO:0007669"/>
    <property type="project" value="TreeGrafter"/>
</dbReference>
<feature type="domain" description="Enoyl reductase (ER)" evidence="5">
    <location>
        <begin position="10"/>
        <end position="318"/>
    </location>
</feature>
<dbReference type="Proteomes" id="UP000193922">
    <property type="component" value="Unassembled WGS sequence"/>
</dbReference>
<sequence>MQAIQFSQTGDASVLQLVDIPKPTPKPGQILVRNRFAGVNFIDTYFRTGLYKTALPSSLGQEASGEVSAIGDGVTDFSVGDQVAYLANADAYAQFAAAPSDSAVKLPAGVSLETGAATLIQALTAHTMVTRTYRVQPGDWVLVHAGAGGTGRLLIQLSRHLGANVIATVSTDDKAKVARAAGADHIIMYSHESVPERVHEIVPEGVHAVFDGVGKSTFEGSLESLRRLGTMVSFGNASGAVPPVDLFKLSAKNLTLLRPRLFGYIVTKEEKQHHMGEVFKLIDQGKLDIQVSGVYDLKDVAQAHEDLEGRKTTGKLILRIP</sequence>
<evidence type="ECO:0000256" key="3">
    <source>
        <dbReference type="ARBA" id="ARBA00043088"/>
    </source>
</evidence>
<dbReference type="RefSeq" id="XP_040747779.1">
    <property type="nucleotide sequence ID" value="XM_040885269.1"/>
</dbReference>
<dbReference type="Pfam" id="PF08240">
    <property type="entry name" value="ADH_N"/>
    <property type="match status" value="1"/>
</dbReference>
<evidence type="ECO:0000313" key="7">
    <source>
        <dbReference type="Proteomes" id="UP000193922"/>
    </source>
</evidence>
<protein>
    <recommendedName>
        <fullName evidence="4">Probable quinone oxidoreductase</fullName>
    </recommendedName>
    <alternativeName>
        <fullName evidence="3">NADPH:quinone reductase</fullName>
    </alternativeName>
</protein>
<comment type="caution">
    <text evidence="6">The sequence shown here is derived from an EMBL/GenBank/DDBJ whole genome shotgun (WGS) entry which is preliminary data.</text>
</comment>